<dbReference type="Proteomes" id="UP000054776">
    <property type="component" value="Unassembled WGS sequence"/>
</dbReference>
<proteinExistence type="predicted"/>
<evidence type="ECO:0000313" key="1">
    <source>
        <dbReference type="EMBL" id="KRY40388.1"/>
    </source>
</evidence>
<dbReference type="EMBL" id="JYDH01000012">
    <property type="protein sequence ID" value="KRY40388.1"/>
    <property type="molecule type" value="Genomic_DNA"/>
</dbReference>
<sequence>MPHTRLKLLNRKPYTAFSICCTICCDSDLPAYSTVRLFAFQREIPVYQLLRVSCRVPFLSSAEPFTSLQSAFITGSDRSLNSVFADVHGDTFFDVQILFLSNSNNRRSENYIVLSSISVAFAYPMKEEIACSGGLGEQALKNGSTSQNFFIVSSAGVSAESFRSPVQLLFLLYSHWFTGMPLLHIKAHVLEVMNLMKTLSMDCCARRRSCDGLTTSLIAQSIVHFHVSRHSLRPDLSQPLECMPCFQSSARVNCPAILSRRFHEYSCYQLINHIKGFRRWYALNGIIISEAKANTTEDSCQLCQRIDDSSLPLDPILFLCCQFIINVAARRASDDSQRLTAQAAAQLQLSSTSVWTNTVVNLVRVSYKPEISFSGSKIKIAPIVTQRDPQRRVTCCCARYNANTVVDDSEPASQLPLFGDCLCHRRPRSETKLSEKKRERER</sequence>
<gene>
    <name evidence="1" type="ORF">T01_6168</name>
</gene>
<dbReference type="InParanoid" id="A0A0V1BT39"/>
<dbReference type="OrthoDB" id="5937911at2759"/>
<organism evidence="1 2">
    <name type="scientific">Trichinella spiralis</name>
    <name type="common">Trichina worm</name>
    <dbReference type="NCBI Taxonomy" id="6334"/>
    <lineage>
        <taxon>Eukaryota</taxon>
        <taxon>Metazoa</taxon>
        <taxon>Ecdysozoa</taxon>
        <taxon>Nematoda</taxon>
        <taxon>Enoplea</taxon>
        <taxon>Dorylaimia</taxon>
        <taxon>Trichinellida</taxon>
        <taxon>Trichinellidae</taxon>
        <taxon>Trichinella</taxon>
    </lineage>
</organism>
<comment type="caution">
    <text evidence="1">The sequence shown here is derived from an EMBL/GenBank/DDBJ whole genome shotgun (WGS) entry which is preliminary data.</text>
</comment>
<evidence type="ECO:0000313" key="2">
    <source>
        <dbReference type="Proteomes" id="UP000054776"/>
    </source>
</evidence>
<accession>A0A0V1BT39</accession>
<dbReference type="AlphaFoldDB" id="A0A0V1BT39"/>
<name>A0A0V1BT39_TRISP</name>
<protein>
    <submittedName>
        <fullName evidence="1">Uncharacterized protein</fullName>
    </submittedName>
</protein>
<reference evidence="1 2" key="1">
    <citation type="submission" date="2015-01" db="EMBL/GenBank/DDBJ databases">
        <title>Evolution of Trichinella species and genotypes.</title>
        <authorList>
            <person name="Korhonen P.K."/>
            <person name="Edoardo P."/>
            <person name="Giuseppe L.R."/>
            <person name="Gasser R.B."/>
        </authorList>
    </citation>
    <scope>NUCLEOTIDE SEQUENCE [LARGE SCALE GENOMIC DNA]</scope>
    <source>
        <strain evidence="1">ISS3</strain>
    </source>
</reference>
<keyword evidence="2" id="KW-1185">Reference proteome</keyword>